<gene>
    <name evidence="2" type="ORF">NKI27_18505</name>
</gene>
<evidence type="ECO:0000256" key="1">
    <source>
        <dbReference type="SAM" id="MobiDB-lite"/>
    </source>
</evidence>
<sequence length="130" mass="14056">MSNDQLPEIKLDTENLYREEMFTDHKVGTLRRMTPVTPEGELDTNREVLFVGQAQMMTPAGALPLNFEIEADSLSDALNKFGAEAQACLERTLEELREMQRQQASSIVVPGQGGGMGGMGGMGGGGIQLP</sequence>
<reference evidence="2" key="1">
    <citation type="submission" date="2022-06" db="EMBL/GenBank/DDBJ databases">
        <title>Alkalimarinus sp. nov., isolated from gut of a Alitta virens.</title>
        <authorList>
            <person name="Yang A.I."/>
            <person name="Shin N.-R."/>
        </authorList>
    </citation>
    <scope>NUCLEOTIDE SEQUENCE</scope>
    <source>
        <strain evidence="2">A2M4</strain>
    </source>
</reference>
<feature type="region of interest" description="Disordered" evidence="1">
    <location>
        <begin position="108"/>
        <end position="130"/>
    </location>
</feature>
<keyword evidence="3" id="KW-1185">Reference proteome</keyword>
<organism evidence="2 3">
    <name type="scientific">Alkalimarinus alittae</name>
    <dbReference type="NCBI Taxonomy" id="2961619"/>
    <lineage>
        <taxon>Bacteria</taxon>
        <taxon>Pseudomonadati</taxon>
        <taxon>Pseudomonadota</taxon>
        <taxon>Gammaproteobacteria</taxon>
        <taxon>Alteromonadales</taxon>
        <taxon>Alteromonadaceae</taxon>
        <taxon>Alkalimarinus</taxon>
    </lineage>
</organism>
<dbReference type="EMBL" id="CP100390">
    <property type="protein sequence ID" value="UZE96012.1"/>
    <property type="molecule type" value="Genomic_DNA"/>
</dbReference>
<evidence type="ECO:0000313" key="2">
    <source>
        <dbReference type="EMBL" id="UZE96012.1"/>
    </source>
</evidence>
<evidence type="ECO:0008006" key="4">
    <source>
        <dbReference type="Google" id="ProtNLM"/>
    </source>
</evidence>
<evidence type="ECO:0000313" key="3">
    <source>
        <dbReference type="Proteomes" id="UP001163739"/>
    </source>
</evidence>
<proteinExistence type="predicted"/>
<dbReference type="Proteomes" id="UP001163739">
    <property type="component" value="Chromosome"/>
</dbReference>
<feature type="compositionally biased region" description="Gly residues" evidence="1">
    <location>
        <begin position="111"/>
        <end position="130"/>
    </location>
</feature>
<protein>
    <recommendedName>
        <fullName evidence="4">Cytoplasmic protein</fullName>
    </recommendedName>
</protein>
<name>A0ABY6N1M0_9ALTE</name>
<dbReference type="RefSeq" id="WP_265047497.1">
    <property type="nucleotide sequence ID" value="NZ_CP100390.1"/>
</dbReference>
<accession>A0ABY6N1M0</accession>